<name>A0A8S2PZS1_9BILA</name>
<dbReference type="Gene3D" id="1.10.510.10">
    <property type="entry name" value="Transferase(Phosphotransferase) domain 1"/>
    <property type="match status" value="1"/>
</dbReference>
<evidence type="ECO:0000313" key="5">
    <source>
        <dbReference type="Proteomes" id="UP000681720"/>
    </source>
</evidence>
<dbReference type="Proteomes" id="UP000681720">
    <property type="component" value="Unassembled WGS sequence"/>
</dbReference>
<feature type="binding site" evidence="1">
    <location>
        <position position="61"/>
    </location>
    <ligand>
        <name>ATP</name>
        <dbReference type="ChEBI" id="CHEBI:30616"/>
    </ligand>
</feature>
<comment type="caution">
    <text evidence="4">The sequence shown here is derived from an EMBL/GenBank/DDBJ whole genome shotgun (WGS) entry which is preliminary data.</text>
</comment>
<evidence type="ECO:0000259" key="3">
    <source>
        <dbReference type="PROSITE" id="PS50011"/>
    </source>
</evidence>
<proteinExistence type="predicted"/>
<dbReference type="Pfam" id="PF00069">
    <property type="entry name" value="Pkinase"/>
    <property type="match status" value="1"/>
</dbReference>
<dbReference type="GO" id="GO:0005524">
    <property type="term" value="F:ATP binding"/>
    <property type="evidence" value="ECO:0007669"/>
    <property type="project" value="UniProtKB-UniRule"/>
</dbReference>
<dbReference type="PROSITE" id="PS50011">
    <property type="entry name" value="PROTEIN_KINASE_DOM"/>
    <property type="match status" value="1"/>
</dbReference>
<feature type="domain" description="Protein kinase" evidence="3">
    <location>
        <begin position="1"/>
        <end position="222"/>
    </location>
</feature>
<sequence length="499" mass="55899">MANGTKKLTSRVSSRQIPHIRLYDDGNLETRYELLDKLGEGSFGTVCRVKNKENDLFFAMKTITKKPGNKLKASSLDNEVKLLTEVNHTNLIQLYEVLESSQVTDFGLSSKKSITCTDSLFNEYCGTPLYMAPEILENKNYSALCDVWAMGVIMYYLICGRHPYVASDERRLLEIIRSQKLRFDSDKFRNISSEGLDFLQGMIVYDTVHRRTMGELTVHPWLTGRSDKEPAKDIITMMKEFQAENDQRQTSIDNNLAALINATADHMNESQISNEQSKFVSSSIAHKLESFNSDSTQSKSSLNPPDLCSAVDKNKLNSRTTHRSSTDALKTFRSNTHDINGNSSKLQIRSKKVDMTKDLIDSNQSRQTFNSSSFLSSSTTSSKIRPGNVRLGRSQSQAEIVLSSKYSSPRQQQYRRTILNDSINIGVTPSSDVLNPPSNSSTIANLPNSPPSSTATALMMINKHYSNSPSSSSLPTMSRDQHDNTKKISSYDKRPSNDL</sequence>
<keyword evidence="1" id="KW-0067">ATP-binding</keyword>
<dbReference type="Gene3D" id="3.30.200.20">
    <property type="entry name" value="Phosphorylase Kinase, domain 1"/>
    <property type="match status" value="1"/>
</dbReference>
<dbReference type="Pfam" id="PF07714">
    <property type="entry name" value="PK_Tyr_Ser-Thr"/>
    <property type="match status" value="1"/>
</dbReference>
<feature type="region of interest" description="Disordered" evidence="2">
    <location>
        <begin position="429"/>
        <end position="452"/>
    </location>
</feature>
<organism evidence="4 5">
    <name type="scientific">Rotaria magnacalcarata</name>
    <dbReference type="NCBI Taxonomy" id="392030"/>
    <lineage>
        <taxon>Eukaryota</taxon>
        <taxon>Metazoa</taxon>
        <taxon>Spiralia</taxon>
        <taxon>Gnathifera</taxon>
        <taxon>Rotifera</taxon>
        <taxon>Eurotatoria</taxon>
        <taxon>Bdelloidea</taxon>
        <taxon>Philodinida</taxon>
        <taxon>Philodinidae</taxon>
        <taxon>Rotaria</taxon>
    </lineage>
</organism>
<gene>
    <name evidence="4" type="ORF">GIL414_LOCUS15853</name>
</gene>
<feature type="region of interest" description="Disordered" evidence="2">
    <location>
        <begin position="465"/>
        <end position="499"/>
    </location>
</feature>
<dbReference type="PROSITE" id="PS00107">
    <property type="entry name" value="PROTEIN_KINASE_ATP"/>
    <property type="match status" value="1"/>
</dbReference>
<dbReference type="AlphaFoldDB" id="A0A8S2PZS1"/>
<dbReference type="SUPFAM" id="SSF56112">
    <property type="entry name" value="Protein kinase-like (PK-like)"/>
    <property type="match status" value="1"/>
</dbReference>
<dbReference type="GO" id="GO:0004672">
    <property type="term" value="F:protein kinase activity"/>
    <property type="evidence" value="ECO:0007669"/>
    <property type="project" value="InterPro"/>
</dbReference>
<protein>
    <recommendedName>
        <fullName evidence="3">Protein kinase domain-containing protein</fullName>
    </recommendedName>
</protein>
<dbReference type="InterPro" id="IPR011009">
    <property type="entry name" value="Kinase-like_dom_sf"/>
</dbReference>
<accession>A0A8S2PZS1</accession>
<feature type="region of interest" description="Disordered" evidence="2">
    <location>
        <begin position="361"/>
        <end position="396"/>
    </location>
</feature>
<reference evidence="4" key="1">
    <citation type="submission" date="2021-02" db="EMBL/GenBank/DDBJ databases">
        <authorList>
            <person name="Nowell W R."/>
        </authorList>
    </citation>
    <scope>NUCLEOTIDE SEQUENCE</scope>
</reference>
<dbReference type="EMBL" id="CAJOBJ010007083">
    <property type="protein sequence ID" value="CAF4077220.1"/>
    <property type="molecule type" value="Genomic_DNA"/>
</dbReference>
<feature type="compositionally biased region" description="Basic and acidic residues" evidence="2">
    <location>
        <begin position="479"/>
        <end position="499"/>
    </location>
</feature>
<evidence type="ECO:0000256" key="2">
    <source>
        <dbReference type="SAM" id="MobiDB-lite"/>
    </source>
</evidence>
<feature type="compositionally biased region" description="Low complexity" evidence="2">
    <location>
        <begin position="368"/>
        <end position="382"/>
    </location>
</feature>
<dbReference type="InterPro" id="IPR017441">
    <property type="entry name" value="Protein_kinase_ATP_BS"/>
</dbReference>
<dbReference type="PANTHER" id="PTHR24347">
    <property type="entry name" value="SERINE/THREONINE-PROTEIN KINASE"/>
    <property type="match status" value="1"/>
</dbReference>
<feature type="compositionally biased region" description="Polar residues" evidence="2">
    <location>
        <begin position="291"/>
        <end position="303"/>
    </location>
</feature>
<dbReference type="InterPro" id="IPR000719">
    <property type="entry name" value="Prot_kinase_dom"/>
</dbReference>
<feature type="region of interest" description="Disordered" evidence="2">
    <location>
        <begin position="291"/>
        <end position="326"/>
    </location>
</feature>
<evidence type="ECO:0000256" key="1">
    <source>
        <dbReference type="PROSITE-ProRule" id="PRU10141"/>
    </source>
</evidence>
<evidence type="ECO:0000313" key="4">
    <source>
        <dbReference type="EMBL" id="CAF4077220.1"/>
    </source>
</evidence>
<keyword evidence="1" id="KW-0547">Nucleotide-binding</keyword>
<dbReference type="InterPro" id="IPR001245">
    <property type="entry name" value="Ser-Thr/Tyr_kinase_cat_dom"/>
</dbReference>